<sequence>MELPSGDRLNPPSSSVSSRRRRFRSEGVRADRISALPDDLLLQVLVRLRCARTAALTSAVARPWRGLWRYLTELSFREIAPDALEAALGQVARPAISLLEIDIPEEHRDEIDPARVSALLRTAARLAPTALVFTACGNCTEAPIEVPVFHRATSIKLEVQNLCLSPPAHGLEFPVLERLSIAGCGFDMDKLIQRCPRLRVLEVGNGGRLCKIKVHSTTIEELVVSDNCWLDGIDILAPALKQLKLSISMYSQFSVSFSAPMVENLWWDFACPFQNVGDDGWRMLHLSLWNKESVNTLRLTIDAGPSMLMDLEDYAEAYAPFADRNFSEEIASLPNFSVLQLHLIRRGHAFGPVVSNLLGICTFIQKLKVDINKFMCTGVCPPNCPCDQPQNWRSQTISLAALEEVEIEGSEGTGGEIAFLKLLFRSAPLMKTMTMTLHPENLPTSRGCKKTYRILRENPSVKCRVYCSGGEEVLYP</sequence>
<evidence type="ECO:0000313" key="3">
    <source>
        <dbReference type="Proteomes" id="UP000019116"/>
    </source>
</evidence>
<dbReference type="OrthoDB" id="671901at2759"/>
<dbReference type="Gramene" id="TraesCLE_scaffold_044051_01G000100.1">
    <property type="protein sequence ID" value="TraesCLE_scaffold_044051_01G000100.1"/>
    <property type="gene ID" value="TraesCLE_scaffold_044051_01G000100"/>
</dbReference>
<protein>
    <recommendedName>
        <fullName evidence="4">F-box domain-containing protein</fullName>
    </recommendedName>
</protein>
<dbReference type="Gramene" id="TraesNOR5B03G02835090.1">
    <property type="protein sequence ID" value="TraesNOR5B03G02835090.1"/>
    <property type="gene ID" value="TraesNOR5B03G02835090"/>
</dbReference>
<dbReference type="InterPro" id="IPR036047">
    <property type="entry name" value="F-box-like_dom_sf"/>
</dbReference>
<dbReference type="PANTHER" id="PTHR34709:SF44">
    <property type="entry name" value="FBD DOMAIN-CONTAINING PROTEIN"/>
    <property type="match status" value="1"/>
</dbReference>
<dbReference type="Gramene" id="TraesARI5B03G02852300.1">
    <property type="protein sequence ID" value="TraesARI5B03G02852300.1"/>
    <property type="gene ID" value="TraesARI5B03G02852300"/>
</dbReference>
<dbReference type="Gramene" id="TraesROB_scaffold_051051_01G000100.1">
    <property type="protein sequence ID" value="TraesROB_scaffold_051051_01G000100.1"/>
    <property type="gene ID" value="TraesROB_scaffold_051051_01G000100"/>
</dbReference>
<dbReference type="Proteomes" id="UP000019116">
    <property type="component" value="Chromosome 5B"/>
</dbReference>
<gene>
    <name evidence="2" type="primary">LOC123124292</name>
</gene>
<feature type="region of interest" description="Disordered" evidence="1">
    <location>
        <begin position="1"/>
        <end position="22"/>
    </location>
</feature>
<evidence type="ECO:0000256" key="1">
    <source>
        <dbReference type="SAM" id="MobiDB-lite"/>
    </source>
</evidence>
<dbReference type="Gramene" id="TraesMAC5B03G02809330.1">
    <property type="protein sequence ID" value="TraesMAC5B03G02809330.1"/>
    <property type="gene ID" value="TraesMAC5B03G02809330"/>
</dbReference>
<reference evidence="2" key="2">
    <citation type="submission" date="2018-10" db="UniProtKB">
        <authorList>
            <consortium name="EnsemblPlants"/>
        </authorList>
    </citation>
    <scope>IDENTIFICATION</scope>
</reference>
<dbReference type="InterPro" id="IPR055312">
    <property type="entry name" value="FBL15-like"/>
</dbReference>
<name>A0A3B6LGK3_WHEAT</name>
<dbReference type="Gramene" id="TraesCS5B02G049300.1">
    <property type="protein sequence ID" value="TraesCS5B02G049300.1"/>
    <property type="gene ID" value="TraesCS5B02G049300"/>
</dbReference>
<dbReference type="AlphaFoldDB" id="A0A3B6LGK3"/>
<dbReference type="OMA" id="CTEAPIE"/>
<dbReference type="Gramene" id="TraesWEE_scaffold_041788_01G000200.1">
    <property type="protein sequence ID" value="TraesWEE_scaffold_041788_01G000200.1"/>
    <property type="gene ID" value="TraesWEE_scaffold_041788_01G000200"/>
</dbReference>
<dbReference type="Gramene" id="TraesCS5B03G0126300.1">
    <property type="protein sequence ID" value="TraesCS5B03G0126300.1.CDS"/>
    <property type="gene ID" value="TraesCS5B03G0126300"/>
</dbReference>
<organism evidence="2">
    <name type="scientific">Triticum aestivum</name>
    <name type="common">Wheat</name>
    <dbReference type="NCBI Taxonomy" id="4565"/>
    <lineage>
        <taxon>Eukaryota</taxon>
        <taxon>Viridiplantae</taxon>
        <taxon>Streptophyta</taxon>
        <taxon>Embryophyta</taxon>
        <taxon>Tracheophyta</taxon>
        <taxon>Spermatophyta</taxon>
        <taxon>Magnoliopsida</taxon>
        <taxon>Liliopsida</taxon>
        <taxon>Poales</taxon>
        <taxon>Poaceae</taxon>
        <taxon>BOP clade</taxon>
        <taxon>Pooideae</taxon>
        <taxon>Triticodae</taxon>
        <taxon>Triticeae</taxon>
        <taxon>Triticinae</taxon>
        <taxon>Triticum</taxon>
    </lineage>
</organism>
<proteinExistence type="predicted"/>
<dbReference type="Gramene" id="TraesJUL5B03G02830480.1">
    <property type="protein sequence ID" value="TraesJUL5B03G02830480.1"/>
    <property type="gene ID" value="TraesJUL5B03G02830480"/>
</dbReference>
<dbReference type="PANTHER" id="PTHR34709">
    <property type="entry name" value="OS10G0396666 PROTEIN"/>
    <property type="match status" value="1"/>
</dbReference>
<evidence type="ECO:0008006" key="4">
    <source>
        <dbReference type="Google" id="ProtNLM"/>
    </source>
</evidence>
<dbReference type="EnsemblPlants" id="TraesCS5B02G049300.1">
    <property type="protein sequence ID" value="TraesCS5B02G049300.1"/>
    <property type="gene ID" value="TraesCS5B02G049300"/>
</dbReference>
<evidence type="ECO:0000313" key="2">
    <source>
        <dbReference type="EnsemblPlants" id="TraesCS5B02G049300.1"/>
    </source>
</evidence>
<dbReference type="SUPFAM" id="SSF81383">
    <property type="entry name" value="F-box domain"/>
    <property type="match status" value="1"/>
</dbReference>
<reference evidence="2" key="1">
    <citation type="submission" date="2018-08" db="EMBL/GenBank/DDBJ databases">
        <authorList>
            <person name="Rossello M."/>
        </authorList>
    </citation>
    <scope>NUCLEOTIDE SEQUENCE [LARGE SCALE GENOMIC DNA]</scope>
    <source>
        <strain evidence="2">cv. Chinese Spring</strain>
    </source>
</reference>
<dbReference type="Gramene" id="TraesSTA5B03G02801930.1">
    <property type="protein sequence ID" value="TraesSTA5B03G02801930.1"/>
    <property type="gene ID" value="TraesSTA5B03G02801930"/>
</dbReference>
<dbReference type="SUPFAM" id="SSF52047">
    <property type="entry name" value="RNI-like"/>
    <property type="match status" value="1"/>
</dbReference>
<keyword evidence="3" id="KW-1185">Reference proteome</keyword>
<dbReference type="Gramene" id="TraesSYM5B03G02838960.1">
    <property type="protein sequence ID" value="TraesSYM5B03G02838960.1"/>
    <property type="gene ID" value="TraesSYM5B03G02838960"/>
</dbReference>
<accession>A0A3B6LGK3</accession>